<evidence type="ECO:0000313" key="3">
    <source>
        <dbReference type="EMBL" id="AVX06169.1"/>
    </source>
</evidence>
<dbReference type="KEGG" id="mmyr:MXMO3_03666"/>
<dbReference type="Gene3D" id="3.40.50.1820">
    <property type="entry name" value="alpha/beta hydrolase"/>
    <property type="match status" value="1"/>
</dbReference>
<protein>
    <recommendedName>
        <fullName evidence="2">AB hydrolase-1 domain-containing protein</fullName>
    </recommendedName>
</protein>
<gene>
    <name evidence="3" type="ORF">MXMO3_03666</name>
</gene>
<sequence>MNQAPSELVHGIYQSLVDGGSWPELVLGLADHVDRTATAEQIAAQNKELLDHFDRADVLNTQLVGPEMAGRRVQDTLGQAGPDIQLIDDDGTVVYNTDGASGQQATQNVRTRLARCVAKNTVESWLESTDGHPHIYILVPRTQTQQLDIASPAHHVLLSRAVDLTNVVHRFAAQHDLSGAETQLLIAFLRTTDLRQAAAALNITYETSRKYLKSIFSKSGQSSQAKLIRALLLNPLMLLPTPTQPTEPVRALRRFALLPNGRTYRYFTLGPESGRPIFYIDGIRGGTLDCLGHYNEVSAQLKQMNLRLIANSQAYSTRPKPGAIWTDFAQLAEDVGQLFAELGFSQLPVLTHGYGAHTALGIAHARPDLFPHMMLVSPSNPEFKHNNWREMDFSYHLIHVVARKWPQLLERVLPLLSRSMRKDIDGFNAKTARLAKCAHERAIFTCPLFLERSRRLMDVFDDAEIEHFIEEIKLHARPRLFDLGAIQTPITLFHGKEDQHAPLAGARQLASQLPNATLHELPGMGHHHMLAEWDWMMPLALDPPTQSFNPPPASRRGSLLAAPNPE</sequence>
<dbReference type="SUPFAM" id="SSF53474">
    <property type="entry name" value="alpha/beta-Hydrolases"/>
    <property type="match status" value="1"/>
</dbReference>
<dbReference type="InterPro" id="IPR029058">
    <property type="entry name" value="AB_hydrolase_fold"/>
</dbReference>
<keyword evidence="4" id="KW-1185">Reference proteome</keyword>
<feature type="region of interest" description="Disordered" evidence="1">
    <location>
        <begin position="544"/>
        <end position="566"/>
    </location>
</feature>
<evidence type="ECO:0000259" key="2">
    <source>
        <dbReference type="Pfam" id="PF00561"/>
    </source>
</evidence>
<geneLocation type="plasmid" evidence="4">
    <name>phl2708y3</name>
</geneLocation>
<dbReference type="InterPro" id="IPR050471">
    <property type="entry name" value="AB_hydrolase"/>
</dbReference>
<dbReference type="Pfam" id="PF00561">
    <property type="entry name" value="Abhydrolase_1"/>
    <property type="match status" value="1"/>
</dbReference>
<reference evidence="3 4" key="1">
    <citation type="submission" date="2017-05" db="EMBL/GenBank/DDBJ databases">
        <title>Genome Analysis of Maritalea myrionectae HL2708#5.</title>
        <authorList>
            <consortium name="Cotde Inc.-PKNU"/>
            <person name="Jang D."/>
            <person name="Oh H.-M."/>
        </authorList>
    </citation>
    <scope>NUCLEOTIDE SEQUENCE [LARGE SCALE GENOMIC DNA]</scope>
    <source>
        <strain evidence="3 4">HL2708#5</strain>
        <plasmid evidence="4">phl2708y3</plasmid>
    </source>
</reference>
<dbReference type="Proteomes" id="UP000258927">
    <property type="component" value="Plasmid pHL2708Y3"/>
</dbReference>
<accession>A0A2R4MJK6</accession>
<dbReference type="PANTHER" id="PTHR43433:SF10">
    <property type="entry name" value="AB HYDROLASE-1 DOMAIN-CONTAINING PROTEIN"/>
    <property type="match status" value="1"/>
</dbReference>
<organism evidence="3 4">
    <name type="scientific">Maritalea myrionectae</name>
    <dbReference type="NCBI Taxonomy" id="454601"/>
    <lineage>
        <taxon>Bacteria</taxon>
        <taxon>Pseudomonadati</taxon>
        <taxon>Pseudomonadota</taxon>
        <taxon>Alphaproteobacteria</taxon>
        <taxon>Hyphomicrobiales</taxon>
        <taxon>Devosiaceae</taxon>
        <taxon>Maritalea</taxon>
    </lineage>
</organism>
<dbReference type="GO" id="GO:0006355">
    <property type="term" value="P:regulation of DNA-templated transcription"/>
    <property type="evidence" value="ECO:0007669"/>
    <property type="project" value="InterPro"/>
</dbReference>
<dbReference type="SUPFAM" id="SSF46894">
    <property type="entry name" value="C-terminal effector domain of the bipartite response regulators"/>
    <property type="match status" value="1"/>
</dbReference>
<dbReference type="PANTHER" id="PTHR43433">
    <property type="entry name" value="HYDROLASE, ALPHA/BETA FOLD FAMILY PROTEIN"/>
    <property type="match status" value="1"/>
</dbReference>
<dbReference type="RefSeq" id="WP_117397120.1">
    <property type="nucleotide sequence ID" value="NZ_CP021332.1"/>
</dbReference>
<dbReference type="GO" id="GO:0003677">
    <property type="term" value="F:DNA binding"/>
    <property type="evidence" value="ECO:0007669"/>
    <property type="project" value="InterPro"/>
</dbReference>
<dbReference type="AlphaFoldDB" id="A0A2R4MJK6"/>
<dbReference type="EMBL" id="CP021332">
    <property type="protein sequence ID" value="AVX06169.1"/>
    <property type="molecule type" value="Genomic_DNA"/>
</dbReference>
<dbReference type="InterPro" id="IPR000073">
    <property type="entry name" value="AB_hydrolase_1"/>
</dbReference>
<proteinExistence type="predicted"/>
<name>A0A2R4MJK6_9HYPH</name>
<feature type="domain" description="AB hydrolase-1" evidence="2">
    <location>
        <begin position="315"/>
        <end position="527"/>
    </location>
</feature>
<dbReference type="InterPro" id="IPR016032">
    <property type="entry name" value="Sig_transdc_resp-reg_C-effctor"/>
</dbReference>
<dbReference type="STRING" id="1122213.GCA_000423365_03416"/>
<evidence type="ECO:0000256" key="1">
    <source>
        <dbReference type="SAM" id="MobiDB-lite"/>
    </source>
</evidence>
<keyword evidence="3" id="KW-0614">Plasmid</keyword>
<evidence type="ECO:0000313" key="4">
    <source>
        <dbReference type="Proteomes" id="UP000258927"/>
    </source>
</evidence>